<comment type="caution">
    <text evidence="2">The sequence shown here is derived from an EMBL/GenBank/DDBJ whole genome shotgun (WGS) entry which is preliminary data.</text>
</comment>
<feature type="compositionally biased region" description="Basic residues" evidence="1">
    <location>
        <begin position="178"/>
        <end position="187"/>
    </location>
</feature>
<evidence type="ECO:0000256" key="1">
    <source>
        <dbReference type="SAM" id="MobiDB-lite"/>
    </source>
</evidence>
<feature type="region of interest" description="Disordered" evidence="1">
    <location>
        <begin position="18"/>
        <end position="46"/>
    </location>
</feature>
<evidence type="ECO:0000313" key="3">
    <source>
        <dbReference type="Proteomes" id="UP000593567"/>
    </source>
</evidence>
<accession>A0A7J7JAR0</accession>
<dbReference type="EMBL" id="VXIV02002731">
    <property type="protein sequence ID" value="KAF6023330.1"/>
    <property type="molecule type" value="Genomic_DNA"/>
</dbReference>
<feature type="region of interest" description="Disordered" evidence="1">
    <location>
        <begin position="124"/>
        <end position="207"/>
    </location>
</feature>
<organism evidence="2 3">
    <name type="scientific">Bugula neritina</name>
    <name type="common">Brown bryozoan</name>
    <name type="synonym">Sertularia neritina</name>
    <dbReference type="NCBI Taxonomy" id="10212"/>
    <lineage>
        <taxon>Eukaryota</taxon>
        <taxon>Metazoa</taxon>
        <taxon>Spiralia</taxon>
        <taxon>Lophotrochozoa</taxon>
        <taxon>Bryozoa</taxon>
        <taxon>Gymnolaemata</taxon>
        <taxon>Cheilostomatida</taxon>
        <taxon>Flustrina</taxon>
        <taxon>Buguloidea</taxon>
        <taxon>Bugulidae</taxon>
        <taxon>Bugula</taxon>
    </lineage>
</organism>
<name>A0A7J7JAR0_BUGNE</name>
<dbReference type="AlphaFoldDB" id="A0A7J7JAR0"/>
<dbReference type="Proteomes" id="UP000593567">
    <property type="component" value="Unassembled WGS sequence"/>
</dbReference>
<feature type="compositionally biased region" description="Basic and acidic residues" evidence="1">
    <location>
        <begin position="188"/>
        <end position="207"/>
    </location>
</feature>
<protein>
    <submittedName>
        <fullName evidence="2">Uncharacterized protein</fullName>
    </submittedName>
</protein>
<reference evidence="2" key="1">
    <citation type="submission" date="2020-06" db="EMBL/GenBank/DDBJ databases">
        <title>Draft genome of Bugula neritina, a colonial animal packing powerful symbionts and potential medicines.</title>
        <authorList>
            <person name="Rayko M."/>
        </authorList>
    </citation>
    <scope>NUCLEOTIDE SEQUENCE [LARGE SCALE GENOMIC DNA]</scope>
    <source>
        <strain evidence="2">Kwan_BN1</strain>
    </source>
</reference>
<feature type="region of interest" description="Disordered" evidence="1">
    <location>
        <begin position="366"/>
        <end position="399"/>
    </location>
</feature>
<keyword evidence="3" id="KW-1185">Reference proteome</keyword>
<feature type="compositionally biased region" description="Low complexity" evidence="1">
    <location>
        <begin position="156"/>
        <end position="168"/>
    </location>
</feature>
<sequence length="468" mass="51762">MEALAEDLTLALHESSKELQQTVKRHNRKRKGKVRRNSNGLPDEMSLLSVDFPNRSEASAGSDLDSILRGTSVQQNGGLHGLPVHIRNKLSPAIEATTDSEDQCSRIANKLSALTLPANSSFVSGADLESDSVTDLSEERKTTDHARRRRRAKLNASPSIIIGSAPSGRSFTPDHERKMKPRPHGKKKELMDTEVGADRKCRSQKMESEPADYIPVLNVDTGYYDISSESSLLTSDGAETCDDQAGEADDEQSDFFHEVGGGSTYGIPICSLGLWPFIGWCICVALVKPSVDSGRLSSRGGNSHTPISEHMHLTGIFQHPFPQVNYSTKLKKTRYGKYGRPIKTGYRRLRTVAKVCQSSSEQSQDCFVTPSHSVSSNSDNNKSPKRRKQLLHNTSSESRSFNLQLPSNISWAMNGEYRLKSPFTTSSSTSLFSNAPSYRSPNHSNYTRRRRRLLSANFFTSKKKSGST</sequence>
<feature type="compositionally biased region" description="Polar residues" evidence="1">
    <location>
        <begin position="366"/>
        <end position="381"/>
    </location>
</feature>
<feature type="compositionally biased region" description="Low complexity" evidence="1">
    <location>
        <begin position="428"/>
        <end position="437"/>
    </location>
</feature>
<feature type="region of interest" description="Disordered" evidence="1">
    <location>
        <begin position="428"/>
        <end position="447"/>
    </location>
</feature>
<evidence type="ECO:0000313" key="2">
    <source>
        <dbReference type="EMBL" id="KAF6023330.1"/>
    </source>
</evidence>
<feature type="compositionally biased region" description="Basic residues" evidence="1">
    <location>
        <begin position="23"/>
        <end position="36"/>
    </location>
</feature>
<proteinExistence type="predicted"/>
<gene>
    <name evidence="2" type="ORF">EB796_018377</name>
</gene>